<dbReference type="InterPro" id="IPR025746">
    <property type="entry name" value="PilX_N_dom"/>
</dbReference>
<dbReference type="AlphaFoldDB" id="A0A7W4D8G0"/>
<dbReference type="RefSeq" id="WP_182832012.1">
    <property type="nucleotide sequence ID" value="NZ_JACJFN010000001.1"/>
</dbReference>
<feature type="domain" description="Type 4 fimbrial biogenesis protein PilX N-terminal" evidence="1">
    <location>
        <begin position="11"/>
        <end position="61"/>
    </location>
</feature>
<proteinExistence type="predicted"/>
<dbReference type="EMBL" id="JACJFN010000001">
    <property type="protein sequence ID" value="MBB1517918.1"/>
    <property type="molecule type" value="Genomic_DNA"/>
</dbReference>
<comment type="caution">
    <text evidence="2">The sequence shown here is derived from an EMBL/GenBank/DDBJ whole genome shotgun (WGS) entry which is preliminary data.</text>
</comment>
<dbReference type="Pfam" id="PF14341">
    <property type="entry name" value="PilX_N"/>
    <property type="match status" value="1"/>
</dbReference>
<evidence type="ECO:0000259" key="1">
    <source>
        <dbReference type="Pfam" id="PF14341"/>
    </source>
</evidence>
<accession>A0A7W4D8G0</accession>
<gene>
    <name evidence="2" type="ORF">H3H45_01630</name>
</gene>
<reference evidence="2 3" key="1">
    <citation type="submission" date="2020-08" db="EMBL/GenBank/DDBJ databases">
        <authorList>
            <person name="Kim C.M."/>
        </authorList>
    </citation>
    <scope>NUCLEOTIDE SEQUENCE [LARGE SCALE GENOMIC DNA]</scope>
    <source>
        <strain evidence="2 3">SR9</strain>
    </source>
</reference>
<dbReference type="Proteomes" id="UP000581189">
    <property type="component" value="Unassembled WGS sequence"/>
</dbReference>
<sequence length="155" mass="16318">MKTPPSQSQQRGMVLAVSLILLLLLTILAITASTSSSLQERMAGNAQENNVAFQAAESALANLSSQVEGGGVPAGDDVLALTYPTRTVRARMQSASRYAEGSSLDAEENSGTPLILIYDFTSSATLDASATTAAAITDDNTNARHLQGYRDRIIQ</sequence>
<evidence type="ECO:0000313" key="2">
    <source>
        <dbReference type="EMBL" id="MBB1517918.1"/>
    </source>
</evidence>
<evidence type="ECO:0000313" key="3">
    <source>
        <dbReference type="Proteomes" id="UP000581189"/>
    </source>
</evidence>
<keyword evidence="3" id="KW-1185">Reference proteome</keyword>
<protein>
    <recommendedName>
        <fullName evidence="1">Type 4 fimbrial biogenesis protein PilX N-terminal domain-containing protein</fullName>
    </recommendedName>
</protein>
<organism evidence="2 3">
    <name type="scientific">Aquipseudomonas guryensis</name>
    <dbReference type="NCBI Taxonomy" id="2759165"/>
    <lineage>
        <taxon>Bacteria</taxon>
        <taxon>Pseudomonadati</taxon>
        <taxon>Pseudomonadota</taxon>
        <taxon>Gammaproteobacteria</taxon>
        <taxon>Pseudomonadales</taxon>
        <taxon>Pseudomonadaceae</taxon>
        <taxon>Aquipseudomonas</taxon>
    </lineage>
</organism>
<name>A0A7W4D8G0_9GAMM</name>